<dbReference type="InterPro" id="IPR050908">
    <property type="entry name" value="SmbC-like"/>
</dbReference>
<keyword evidence="6" id="KW-1185">Reference proteome</keyword>
<name>A0A1I0JZ76_9FIRM</name>
<dbReference type="InterPro" id="IPR020449">
    <property type="entry name" value="Tscrpt_reg_AraC-type_HTH"/>
</dbReference>
<dbReference type="SUPFAM" id="SSF55136">
    <property type="entry name" value="Probable bacterial effector-binding domain"/>
    <property type="match status" value="1"/>
</dbReference>
<dbReference type="GO" id="GO:0043565">
    <property type="term" value="F:sequence-specific DNA binding"/>
    <property type="evidence" value="ECO:0007669"/>
    <property type="project" value="InterPro"/>
</dbReference>
<evidence type="ECO:0000256" key="3">
    <source>
        <dbReference type="ARBA" id="ARBA00023163"/>
    </source>
</evidence>
<evidence type="ECO:0000256" key="1">
    <source>
        <dbReference type="ARBA" id="ARBA00023015"/>
    </source>
</evidence>
<keyword evidence="1" id="KW-0805">Transcription regulation</keyword>
<dbReference type="PRINTS" id="PR00032">
    <property type="entry name" value="HTHARAC"/>
</dbReference>
<dbReference type="InterPro" id="IPR018060">
    <property type="entry name" value="HTH_AraC"/>
</dbReference>
<evidence type="ECO:0000256" key="2">
    <source>
        <dbReference type="ARBA" id="ARBA00023125"/>
    </source>
</evidence>
<proteinExistence type="predicted"/>
<keyword evidence="3" id="KW-0804">Transcription</keyword>
<evidence type="ECO:0000313" key="5">
    <source>
        <dbReference type="EMBL" id="SEU16138.1"/>
    </source>
</evidence>
<dbReference type="SMART" id="SM00871">
    <property type="entry name" value="AraC_E_bind"/>
    <property type="match status" value="1"/>
</dbReference>
<dbReference type="Proteomes" id="UP000198508">
    <property type="component" value="Unassembled WGS sequence"/>
</dbReference>
<dbReference type="GeneID" id="93280659"/>
<dbReference type="GO" id="GO:0003700">
    <property type="term" value="F:DNA-binding transcription factor activity"/>
    <property type="evidence" value="ECO:0007669"/>
    <property type="project" value="InterPro"/>
</dbReference>
<dbReference type="RefSeq" id="WP_242956493.1">
    <property type="nucleotide sequence ID" value="NZ_DAINWJ010000257.1"/>
</dbReference>
<dbReference type="PANTHER" id="PTHR40055:SF1">
    <property type="entry name" value="TRANSCRIPTIONAL REGULATOR YGIV-RELATED"/>
    <property type="match status" value="1"/>
</dbReference>
<keyword evidence="2" id="KW-0238">DNA-binding</keyword>
<feature type="domain" description="HTH araC/xylS-type" evidence="4">
    <location>
        <begin position="17"/>
        <end position="115"/>
    </location>
</feature>
<dbReference type="Gene3D" id="1.10.10.60">
    <property type="entry name" value="Homeodomain-like"/>
    <property type="match status" value="2"/>
</dbReference>
<sequence>MLMEKGGGGLSHLTPLERAIEYIETHLDENIDLGDVSREMGYSYYHMTRMFSAVLGEPVGRYISRRRLYRAARQLVSSDRRIIDIALESGFQSPEAFSRAFKAAFKTTPADYRKAGLDLVATAKPRLLPVDVPHIAAGISHSPEILQMTEEIKIAGLRGTTSISQNRIPQLWDQFLSLHRDLYELTETAYSICETRQTVYAEDGDVTFSVMVGSPVPDFSNLPETLAQTTLRPGKYAVFTHRGSLDKLLQTYQYIYGTWLPSSGQRLDDREDFEVYERKVMAVEDPENEVKLYIPVL</sequence>
<organism evidence="5 6">
    <name type="scientific">Enterocloster lavalensis</name>
    <dbReference type="NCBI Taxonomy" id="460384"/>
    <lineage>
        <taxon>Bacteria</taxon>
        <taxon>Bacillati</taxon>
        <taxon>Bacillota</taxon>
        <taxon>Clostridia</taxon>
        <taxon>Lachnospirales</taxon>
        <taxon>Lachnospiraceae</taxon>
        <taxon>Enterocloster</taxon>
    </lineage>
</organism>
<dbReference type="Pfam" id="PF06445">
    <property type="entry name" value="GyrI-like"/>
    <property type="match status" value="1"/>
</dbReference>
<dbReference type="PROSITE" id="PS01124">
    <property type="entry name" value="HTH_ARAC_FAMILY_2"/>
    <property type="match status" value="1"/>
</dbReference>
<dbReference type="SUPFAM" id="SSF46689">
    <property type="entry name" value="Homeodomain-like"/>
    <property type="match status" value="2"/>
</dbReference>
<dbReference type="InterPro" id="IPR009057">
    <property type="entry name" value="Homeodomain-like_sf"/>
</dbReference>
<dbReference type="Gene3D" id="3.20.80.10">
    <property type="entry name" value="Regulatory factor, effector binding domain"/>
    <property type="match status" value="1"/>
</dbReference>
<dbReference type="PANTHER" id="PTHR40055">
    <property type="entry name" value="TRANSCRIPTIONAL REGULATOR YGIV-RELATED"/>
    <property type="match status" value="1"/>
</dbReference>
<dbReference type="InterPro" id="IPR018062">
    <property type="entry name" value="HTH_AraC-typ_CS"/>
</dbReference>
<dbReference type="AlphaFoldDB" id="A0A1I0JZ76"/>
<reference evidence="6" key="1">
    <citation type="submission" date="2016-10" db="EMBL/GenBank/DDBJ databases">
        <authorList>
            <person name="Varghese N."/>
            <person name="Submissions S."/>
        </authorList>
    </citation>
    <scope>NUCLEOTIDE SEQUENCE [LARGE SCALE GENOMIC DNA]</scope>
    <source>
        <strain evidence="6">NLAE-zl-G277</strain>
    </source>
</reference>
<dbReference type="Pfam" id="PF12833">
    <property type="entry name" value="HTH_18"/>
    <property type="match status" value="1"/>
</dbReference>
<protein>
    <submittedName>
        <fullName evidence="5">Transcriptional regulator, AraC family</fullName>
    </submittedName>
</protein>
<gene>
    <name evidence="5" type="ORF">SAMN05216313_13910</name>
</gene>
<evidence type="ECO:0000259" key="4">
    <source>
        <dbReference type="PROSITE" id="PS01124"/>
    </source>
</evidence>
<accession>A0A1I0JZ76</accession>
<dbReference type="PROSITE" id="PS00041">
    <property type="entry name" value="HTH_ARAC_FAMILY_1"/>
    <property type="match status" value="1"/>
</dbReference>
<dbReference type="InterPro" id="IPR011256">
    <property type="entry name" value="Reg_factor_effector_dom_sf"/>
</dbReference>
<dbReference type="SMART" id="SM00342">
    <property type="entry name" value="HTH_ARAC"/>
    <property type="match status" value="1"/>
</dbReference>
<dbReference type="STRING" id="460384.SAMN05216313_13910"/>
<dbReference type="EMBL" id="FOIM01000039">
    <property type="protein sequence ID" value="SEU16138.1"/>
    <property type="molecule type" value="Genomic_DNA"/>
</dbReference>
<evidence type="ECO:0000313" key="6">
    <source>
        <dbReference type="Proteomes" id="UP000198508"/>
    </source>
</evidence>
<dbReference type="InterPro" id="IPR029442">
    <property type="entry name" value="GyrI-like"/>
</dbReference>
<dbReference type="InterPro" id="IPR010499">
    <property type="entry name" value="AraC_E-bd"/>
</dbReference>